<evidence type="ECO:0000256" key="10">
    <source>
        <dbReference type="ARBA" id="ARBA00060951"/>
    </source>
</evidence>
<feature type="active site" description="Proton donor" evidence="11">
    <location>
        <position position="20"/>
    </location>
</feature>
<dbReference type="PANTHER" id="PTHR37831">
    <property type="entry name" value="D-RIBOSE PYRANASE"/>
    <property type="match status" value="1"/>
</dbReference>
<dbReference type="InterPro" id="IPR007721">
    <property type="entry name" value="RbsD_FucU"/>
</dbReference>
<dbReference type="KEGG" id="dfn:CVE23_22215"/>
<dbReference type="RefSeq" id="WP_013315718.1">
    <property type="nucleotide sequence ID" value="NZ_BMJF01000013.1"/>
</dbReference>
<comment type="similarity">
    <text evidence="10 11">Belongs to the RbsD / FucU family. RbsD subfamily.</text>
</comment>
<comment type="catalytic activity">
    <reaction evidence="1 11">
        <text>beta-D-ribopyranose = beta-D-ribofuranose</text>
        <dbReference type="Rhea" id="RHEA:25432"/>
        <dbReference type="ChEBI" id="CHEBI:27476"/>
        <dbReference type="ChEBI" id="CHEBI:47002"/>
        <dbReference type="EC" id="5.4.99.62"/>
    </reaction>
</comment>
<evidence type="ECO:0000313" key="13">
    <source>
        <dbReference type="Proteomes" id="UP000231901"/>
    </source>
</evidence>
<comment type="function">
    <text evidence="11">Catalyzes the interconversion of beta-pyran and beta-furan forms of D-ribose.</text>
</comment>
<dbReference type="GO" id="GO:0016872">
    <property type="term" value="F:intramolecular lyase activity"/>
    <property type="evidence" value="ECO:0007669"/>
    <property type="project" value="UniProtKB-UniRule"/>
</dbReference>
<dbReference type="NCBIfam" id="NF008761">
    <property type="entry name" value="PRK11797.1"/>
    <property type="match status" value="1"/>
</dbReference>
<gene>
    <name evidence="11" type="primary">rbsD</name>
    <name evidence="12" type="ORF">CVE23_22215</name>
</gene>
<feature type="binding site" evidence="11">
    <location>
        <position position="106"/>
    </location>
    <ligand>
        <name>substrate</name>
    </ligand>
</feature>
<dbReference type="InterPro" id="IPR023750">
    <property type="entry name" value="RbsD-like_sf"/>
</dbReference>
<evidence type="ECO:0000256" key="1">
    <source>
        <dbReference type="ARBA" id="ARBA00000223"/>
    </source>
</evidence>
<dbReference type="GO" id="GO:0019303">
    <property type="term" value="P:D-ribose catabolic process"/>
    <property type="evidence" value="ECO:0007669"/>
    <property type="project" value="UniProtKB-UniRule"/>
</dbReference>
<dbReference type="GeneID" id="66567038"/>
<dbReference type="AlphaFoldDB" id="A0A2K8QSG5"/>
<keyword evidence="13" id="KW-1185">Reference proteome</keyword>
<feature type="binding site" evidence="11">
    <location>
        <position position="28"/>
    </location>
    <ligand>
        <name>substrate</name>
    </ligand>
</feature>
<dbReference type="InterPro" id="IPR023064">
    <property type="entry name" value="D-ribose_pyranase"/>
</dbReference>
<evidence type="ECO:0000256" key="2">
    <source>
        <dbReference type="ARBA" id="ARBA00004496"/>
    </source>
</evidence>
<evidence type="ECO:0000256" key="5">
    <source>
        <dbReference type="ARBA" id="ARBA00016281"/>
    </source>
</evidence>
<name>A0A2K8QSG5_9GAMM</name>
<dbReference type="EMBL" id="CP025003">
    <property type="protein sequence ID" value="ATZ96447.1"/>
    <property type="molecule type" value="Genomic_DNA"/>
</dbReference>
<dbReference type="Gene3D" id="3.40.1650.10">
    <property type="entry name" value="RbsD-like domain"/>
    <property type="match status" value="1"/>
</dbReference>
<dbReference type="OrthoDB" id="9805009at2"/>
<reference evidence="13" key="1">
    <citation type="journal article" date="2018" name="Genome Announc.">
        <title>Complete genome sequence of a Dickeya fangzhongdai type strain causing bleeding canker of pear tree trunks.</title>
        <authorList>
            <person name="Zhao Y."/>
            <person name="Tian Y."/>
            <person name="Li X."/>
            <person name="Hu B."/>
        </authorList>
    </citation>
    <scope>NUCLEOTIDE SEQUENCE [LARGE SCALE GENOMIC DNA]</scope>
    <source>
        <strain evidence="13">DSM 101947</strain>
    </source>
</reference>
<comment type="subunit">
    <text evidence="3 11">Homodecamer.</text>
</comment>
<sequence>MKKGALLNSDISSVISRLGHTDQIVIADAGLPIPETTTRIDLALTHNVPGFLQVLNVVTAEMQVEAAILAQEIIEKNTQLHDALLKQLAQLEQHQGNTISLHYVSHEDFKKQSGQSRAIIRTGECSPYANVILCAGVTF</sequence>
<dbReference type="PANTHER" id="PTHR37831:SF1">
    <property type="entry name" value="D-RIBOSE PYRANASE"/>
    <property type="match status" value="1"/>
</dbReference>
<dbReference type="UniPathway" id="UPA00916">
    <property type="reaction ID" value="UER00888"/>
</dbReference>
<proteinExistence type="inferred from homology"/>
<comment type="subcellular location">
    <subcellularLocation>
        <location evidence="2 11">Cytoplasm</location>
    </subcellularLocation>
</comment>
<evidence type="ECO:0000256" key="7">
    <source>
        <dbReference type="ARBA" id="ARBA00023235"/>
    </source>
</evidence>
<dbReference type="GO" id="GO:0048029">
    <property type="term" value="F:monosaccharide binding"/>
    <property type="evidence" value="ECO:0007669"/>
    <property type="project" value="InterPro"/>
</dbReference>
<evidence type="ECO:0000256" key="9">
    <source>
        <dbReference type="ARBA" id="ARBA00060600"/>
    </source>
</evidence>
<keyword evidence="6 11" id="KW-0963">Cytoplasm</keyword>
<organism evidence="12 13">
    <name type="scientific">Dickeya fangzhongdai</name>
    <dbReference type="NCBI Taxonomy" id="1778540"/>
    <lineage>
        <taxon>Bacteria</taxon>
        <taxon>Pseudomonadati</taxon>
        <taxon>Pseudomonadota</taxon>
        <taxon>Gammaproteobacteria</taxon>
        <taxon>Enterobacterales</taxon>
        <taxon>Pectobacteriaceae</taxon>
        <taxon>Dickeya</taxon>
    </lineage>
</organism>
<comment type="pathway">
    <text evidence="9 11">Carbohydrate metabolism; D-ribose degradation; D-ribose 5-phosphate from beta-D-ribopyranose: step 1/2.</text>
</comment>
<dbReference type="Pfam" id="PF05025">
    <property type="entry name" value="RbsD_FucU"/>
    <property type="match status" value="1"/>
</dbReference>
<dbReference type="KEGG" id="ced:LH89_12670"/>
<evidence type="ECO:0000256" key="6">
    <source>
        <dbReference type="ARBA" id="ARBA00022490"/>
    </source>
</evidence>
<dbReference type="Proteomes" id="UP000231901">
    <property type="component" value="Chromosome"/>
</dbReference>
<accession>A0A2K8QSG5</accession>
<dbReference type="SUPFAM" id="SSF102546">
    <property type="entry name" value="RbsD-like"/>
    <property type="match status" value="1"/>
</dbReference>
<protein>
    <recommendedName>
        <fullName evidence="5 11">D-ribose pyranase</fullName>
        <ecNumber evidence="4 11">5.4.99.62</ecNumber>
    </recommendedName>
</protein>
<evidence type="ECO:0000313" key="12">
    <source>
        <dbReference type="EMBL" id="ATZ96447.1"/>
    </source>
</evidence>
<keyword evidence="8 11" id="KW-0119">Carbohydrate metabolism</keyword>
<evidence type="ECO:0000256" key="4">
    <source>
        <dbReference type="ARBA" id="ARBA00012862"/>
    </source>
</evidence>
<dbReference type="GO" id="GO:0005829">
    <property type="term" value="C:cytosol"/>
    <property type="evidence" value="ECO:0007669"/>
    <property type="project" value="TreeGrafter"/>
</dbReference>
<dbReference type="FunFam" id="3.40.1650.10:FF:000002">
    <property type="entry name" value="D-ribose pyranase"/>
    <property type="match status" value="1"/>
</dbReference>
<dbReference type="EC" id="5.4.99.62" evidence="4 11"/>
<dbReference type="HAMAP" id="MF_01661">
    <property type="entry name" value="D_rib_pyranase"/>
    <property type="match status" value="1"/>
</dbReference>
<evidence type="ECO:0000256" key="8">
    <source>
        <dbReference type="ARBA" id="ARBA00023277"/>
    </source>
</evidence>
<evidence type="ECO:0000256" key="3">
    <source>
        <dbReference type="ARBA" id="ARBA00011365"/>
    </source>
</evidence>
<feature type="binding site" evidence="11">
    <location>
        <begin position="128"/>
        <end position="130"/>
    </location>
    <ligand>
        <name>substrate</name>
    </ligand>
</feature>
<keyword evidence="7 11" id="KW-0413">Isomerase</keyword>
<evidence type="ECO:0000256" key="11">
    <source>
        <dbReference type="HAMAP-Rule" id="MF_01661"/>
    </source>
</evidence>
<dbReference type="GO" id="GO:0062193">
    <property type="term" value="F:D-ribose pyranase activity"/>
    <property type="evidence" value="ECO:0007669"/>
    <property type="project" value="UniProtKB-EC"/>
</dbReference>